<dbReference type="NCBIfam" id="NF033573">
    <property type="entry name" value="transpos_IS200"/>
    <property type="match status" value="1"/>
</dbReference>
<evidence type="ECO:0000313" key="3">
    <source>
        <dbReference type="Proteomes" id="UP000095712"/>
    </source>
</evidence>
<sequence length="66" mass="7964">MDNRYYRHNRRKYSLKVHIVLVTKYRKQLLQGSIADDVKQKILDIANTRGYEIIAMETDKDHIHFC</sequence>
<reference evidence="2 3" key="1">
    <citation type="submission" date="2015-09" db="EMBL/GenBank/DDBJ databases">
        <authorList>
            <consortium name="Pathogen Informatics"/>
        </authorList>
    </citation>
    <scope>NUCLEOTIDE SEQUENCE [LARGE SCALE GENOMIC DNA]</scope>
    <source>
        <strain evidence="2 3">2789STDY5834911</strain>
    </source>
</reference>
<evidence type="ECO:0000259" key="1">
    <source>
        <dbReference type="Pfam" id="PF01797"/>
    </source>
</evidence>
<name>A0A174N1N5_9FIRM</name>
<dbReference type="GO" id="GO:0006313">
    <property type="term" value="P:DNA transposition"/>
    <property type="evidence" value="ECO:0007669"/>
    <property type="project" value="InterPro"/>
</dbReference>
<dbReference type="AlphaFoldDB" id="A0A174N1N5"/>
<accession>A0A174N1N5</accession>
<dbReference type="PANTHER" id="PTHR33360:SF2">
    <property type="entry name" value="TRANSPOSASE FOR INSERTION SEQUENCE ELEMENT IS200"/>
    <property type="match status" value="1"/>
</dbReference>
<dbReference type="Proteomes" id="UP000095712">
    <property type="component" value="Unassembled WGS sequence"/>
</dbReference>
<feature type="domain" description="Transposase IS200-like" evidence="1">
    <location>
        <begin position="12"/>
        <end position="65"/>
    </location>
</feature>
<dbReference type="GO" id="GO:0003677">
    <property type="term" value="F:DNA binding"/>
    <property type="evidence" value="ECO:0007669"/>
    <property type="project" value="InterPro"/>
</dbReference>
<dbReference type="PANTHER" id="PTHR33360">
    <property type="entry name" value="TRANSPOSASE FOR INSERTION SEQUENCE ELEMENT IS200"/>
    <property type="match status" value="1"/>
</dbReference>
<protein>
    <submittedName>
        <fullName evidence="2">Transposase and inactivated derivatives</fullName>
    </submittedName>
</protein>
<gene>
    <name evidence="2" type="ORF">ERS852523_01512</name>
</gene>
<dbReference type="EMBL" id="CZAW01000012">
    <property type="protein sequence ID" value="CUP40428.1"/>
    <property type="molecule type" value="Genomic_DNA"/>
</dbReference>
<dbReference type="Gene3D" id="3.30.70.1290">
    <property type="entry name" value="Transposase IS200-like"/>
    <property type="match status" value="1"/>
</dbReference>
<organism evidence="2 3">
    <name type="scientific">Blautia wexlerae</name>
    <dbReference type="NCBI Taxonomy" id="418240"/>
    <lineage>
        <taxon>Bacteria</taxon>
        <taxon>Bacillati</taxon>
        <taxon>Bacillota</taxon>
        <taxon>Clostridia</taxon>
        <taxon>Lachnospirales</taxon>
        <taxon>Lachnospiraceae</taxon>
        <taxon>Blautia</taxon>
    </lineage>
</organism>
<proteinExistence type="predicted"/>
<dbReference type="InterPro" id="IPR036515">
    <property type="entry name" value="Transposase_17_sf"/>
</dbReference>
<dbReference type="InterPro" id="IPR002686">
    <property type="entry name" value="Transposase_17"/>
</dbReference>
<dbReference type="SUPFAM" id="SSF143422">
    <property type="entry name" value="Transposase IS200-like"/>
    <property type="match status" value="1"/>
</dbReference>
<evidence type="ECO:0000313" key="2">
    <source>
        <dbReference type="EMBL" id="CUP40428.1"/>
    </source>
</evidence>
<dbReference type="GO" id="GO:0004803">
    <property type="term" value="F:transposase activity"/>
    <property type="evidence" value="ECO:0007669"/>
    <property type="project" value="InterPro"/>
</dbReference>
<dbReference type="Pfam" id="PF01797">
    <property type="entry name" value="Y1_Tnp"/>
    <property type="match status" value="1"/>
</dbReference>